<proteinExistence type="predicted"/>
<dbReference type="EMBL" id="REGN01000910">
    <property type="protein sequence ID" value="RNA38186.1"/>
    <property type="molecule type" value="Genomic_DNA"/>
</dbReference>
<gene>
    <name evidence="1" type="ORF">BpHYR1_024628</name>
</gene>
<dbReference type="Proteomes" id="UP000276133">
    <property type="component" value="Unassembled WGS sequence"/>
</dbReference>
<keyword evidence="2" id="KW-1185">Reference proteome</keyword>
<evidence type="ECO:0000313" key="2">
    <source>
        <dbReference type="Proteomes" id="UP000276133"/>
    </source>
</evidence>
<protein>
    <submittedName>
        <fullName evidence="1">Uncharacterized protein</fullName>
    </submittedName>
</protein>
<name>A0A3M7SR19_BRAPC</name>
<accession>A0A3M7SR19</accession>
<reference evidence="1 2" key="1">
    <citation type="journal article" date="2018" name="Sci. Rep.">
        <title>Genomic signatures of local adaptation to the degree of environmental predictability in rotifers.</title>
        <authorList>
            <person name="Franch-Gras L."/>
            <person name="Hahn C."/>
            <person name="Garcia-Roger E.M."/>
            <person name="Carmona M.J."/>
            <person name="Serra M."/>
            <person name="Gomez A."/>
        </authorList>
    </citation>
    <scope>NUCLEOTIDE SEQUENCE [LARGE SCALE GENOMIC DNA]</scope>
    <source>
        <strain evidence="1">HYR1</strain>
    </source>
</reference>
<comment type="caution">
    <text evidence="1">The sequence shown here is derived from an EMBL/GenBank/DDBJ whole genome shotgun (WGS) entry which is preliminary data.</text>
</comment>
<sequence>MKKLIIMIVTNFKQEKAFKTKFIAKRILNIFLKIISLRRNRHQTTDGYFSLKAKQDLIVLWFH</sequence>
<evidence type="ECO:0000313" key="1">
    <source>
        <dbReference type="EMBL" id="RNA38186.1"/>
    </source>
</evidence>
<organism evidence="1 2">
    <name type="scientific">Brachionus plicatilis</name>
    <name type="common">Marine rotifer</name>
    <name type="synonym">Brachionus muelleri</name>
    <dbReference type="NCBI Taxonomy" id="10195"/>
    <lineage>
        <taxon>Eukaryota</taxon>
        <taxon>Metazoa</taxon>
        <taxon>Spiralia</taxon>
        <taxon>Gnathifera</taxon>
        <taxon>Rotifera</taxon>
        <taxon>Eurotatoria</taxon>
        <taxon>Monogononta</taxon>
        <taxon>Pseudotrocha</taxon>
        <taxon>Ploima</taxon>
        <taxon>Brachionidae</taxon>
        <taxon>Brachionus</taxon>
    </lineage>
</organism>
<dbReference type="AlphaFoldDB" id="A0A3M7SR19"/>